<dbReference type="NCBIfam" id="NF041186">
    <property type="entry name" value="SenA"/>
    <property type="match status" value="1"/>
</dbReference>
<feature type="domain" description="DinB-like" evidence="5">
    <location>
        <begin position="22"/>
        <end position="154"/>
    </location>
</feature>
<dbReference type="Pfam" id="PF12867">
    <property type="entry name" value="DinB_2"/>
    <property type="match status" value="1"/>
</dbReference>
<dbReference type="PANTHER" id="PTHR23150">
    <property type="entry name" value="SULFATASE MODIFYING FACTOR 1, 2"/>
    <property type="match status" value="1"/>
</dbReference>
<evidence type="ECO:0000259" key="4">
    <source>
        <dbReference type="Pfam" id="PF03781"/>
    </source>
</evidence>
<dbReference type="OrthoDB" id="9768004at2"/>
<dbReference type="InterPro" id="IPR034660">
    <property type="entry name" value="DinB/YfiT-like"/>
</dbReference>
<dbReference type="NCBIfam" id="TIGR04373">
    <property type="entry name" value="egtB_X_signatur"/>
    <property type="match status" value="1"/>
</dbReference>
<dbReference type="AlphaFoldDB" id="A0A2N7WVI0"/>
<feature type="domain" description="Sulfatase-modifying factor enzyme-like" evidence="4">
    <location>
        <begin position="329"/>
        <end position="401"/>
    </location>
</feature>
<keyword evidence="2" id="KW-0408">Iron</keyword>
<accession>A0A2N7WVI0</accession>
<keyword evidence="7" id="KW-1185">Reference proteome</keyword>
<evidence type="ECO:0000259" key="5">
    <source>
        <dbReference type="Pfam" id="PF12867"/>
    </source>
</evidence>
<dbReference type="Gene3D" id="3.90.1580.10">
    <property type="entry name" value="paralog of FGE (formylglycine-generating enzyme)"/>
    <property type="match status" value="2"/>
</dbReference>
<dbReference type="Pfam" id="PF03781">
    <property type="entry name" value="FGE-sulfatase"/>
    <property type="match status" value="2"/>
</dbReference>
<proteinExistence type="predicted"/>
<evidence type="ECO:0000313" key="6">
    <source>
        <dbReference type="EMBL" id="PMS33397.1"/>
    </source>
</evidence>
<dbReference type="STRING" id="863227.GCA_000373005_03645"/>
<dbReference type="InterPro" id="IPR051043">
    <property type="entry name" value="Sulfatase_Mod_Factor_Kinase"/>
</dbReference>
<evidence type="ECO:0000256" key="1">
    <source>
        <dbReference type="ARBA" id="ARBA00023002"/>
    </source>
</evidence>
<dbReference type="EMBL" id="PNYC01000018">
    <property type="protein sequence ID" value="PMS33397.1"/>
    <property type="molecule type" value="Genomic_DNA"/>
</dbReference>
<gene>
    <name evidence="6" type="ORF">C0Z20_24390</name>
</gene>
<feature type="domain" description="Sulfatase-modifying factor enzyme-like" evidence="4">
    <location>
        <begin position="185"/>
        <end position="327"/>
    </location>
</feature>
<evidence type="ECO:0000256" key="2">
    <source>
        <dbReference type="ARBA" id="ARBA00023004"/>
    </source>
</evidence>
<dbReference type="SUPFAM" id="SSF109854">
    <property type="entry name" value="DinB/YfiT-like putative metalloenzymes"/>
    <property type="match status" value="1"/>
</dbReference>
<name>A0A2N7WVI0_9BURK</name>
<dbReference type="SUPFAM" id="SSF56436">
    <property type="entry name" value="C-type lectin-like"/>
    <property type="match status" value="1"/>
</dbReference>
<dbReference type="Proteomes" id="UP000235777">
    <property type="component" value="Unassembled WGS sequence"/>
</dbReference>
<dbReference type="InterPro" id="IPR005532">
    <property type="entry name" value="SUMF_dom"/>
</dbReference>
<dbReference type="InterPro" id="IPR024775">
    <property type="entry name" value="DinB-like"/>
</dbReference>
<evidence type="ECO:0000313" key="7">
    <source>
        <dbReference type="Proteomes" id="UP000235777"/>
    </source>
</evidence>
<sequence>MTLRVDGIAARNLNKSQLDAAFVDAHRSTWAVLQDLTPAQLQVPYDRGINPPLWEYAHIAWFTEHWVLRDPRRDPDGRFAATRPSILDHADRWYDSMRVAHRDRWHLDLPSRAEVLEYADTVLERVRAALAAAAETDEALYYFRLALYHEDMHAEALTYMRQTLDYSPHKSLALATLDDDGGAGTREVAIGGGVFEMGGASEEGFVFDNEKWRHPVEIAPAHIDRQCVSNAEFAEFVEANGYRDERWWSEDGKAWLKDTGLKRPLRWRESEGDGTGHWEHRWFGQWEPLPLSLPVCHVNAYEAEAFCRWRGRRLPTEAEWEYAACSGAIDWGESVWEWMADSFEPYAGFSADPYDAYSEPWFHTHRSARGASFATRDRMRHPRYRNFYLPHRNDIFVGFRSCR</sequence>
<dbReference type="RefSeq" id="WP_018442231.1">
    <property type="nucleotide sequence ID" value="NZ_KB890185.1"/>
</dbReference>
<keyword evidence="1" id="KW-0560">Oxidoreductase</keyword>
<comment type="pathway">
    <text evidence="3">Amino-acid biosynthesis; ergothioneine biosynthesis.</text>
</comment>
<reference evidence="6 7" key="1">
    <citation type="submission" date="2018-01" db="EMBL/GenBank/DDBJ databases">
        <title>Whole genome analyses suggest that Burkholderia sensu lato contains two further novel genera in the rhizoxinica-symbiotica group Mycetohabitans gen. nov., and Trinickia gen. nov.: implications for the evolution of diazotrophy and nodulation in the Burkholderiaceae.</title>
        <authorList>
            <person name="Estrada-de los Santos P."/>
            <person name="Palmer M."/>
            <person name="Chavez-Ramirez B."/>
            <person name="Beukes C."/>
            <person name="Steenkamp E.T."/>
            <person name="Hirsch A.M."/>
            <person name="Manyaka P."/>
            <person name="Maluk M."/>
            <person name="Lafos M."/>
            <person name="Crook M."/>
            <person name="Gross E."/>
            <person name="Simon M.F."/>
            <person name="Bueno dos Reis Junior F."/>
            <person name="Poole P.S."/>
            <person name="Venter S.N."/>
            <person name="James E.K."/>
        </authorList>
    </citation>
    <scope>NUCLEOTIDE SEQUENCE [LARGE SCALE GENOMIC DNA]</scope>
    <source>
        <strain evidence="6 7">JPY 581</strain>
    </source>
</reference>
<dbReference type="InterPro" id="IPR042095">
    <property type="entry name" value="SUMF_sf"/>
</dbReference>
<comment type="caution">
    <text evidence="6">The sequence shown here is derived from an EMBL/GenBank/DDBJ whole genome shotgun (WGS) entry which is preliminary data.</text>
</comment>
<evidence type="ECO:0000256" key="3">
    <source>
        <dbReference type="ARBA" id="ARBA00037882"/>
    </source>
</evidence>
<organism evidence="6 7">
    <name type="scientific">Trinickia symbiotica</name>
    <dbReference type="NCBI Taxonomy" id="863227"/>
    <lineage>
        <taxon>Bacteria</taxon>
        <taxon>Pseudomonadati</taxon>
        <taxon>Pseudomonadota</taxon>
        <taxon>Betaproteobacteria</taxon>
        <taxon>Burkholderiales</taxon>
        <taxon>Burkholderiaceae</taxon>
        <taxon>Trinickia</taxon>
    </lineage>
</organism>
<protein>
    <submittedName>
        <fullName evidence="6">Ergothioneine biosynthesis protein EgtB</fullName>
    </submittedName>
</protein>
<dbReference type="InterPro" id="IPR016187">
    <property type="entry name" value="CTDL_fold"/>
</dbReference>
<dbReference type="PANTHER" id="PTHR23150:SF36">
    <property type="entry name" value="HERCYNINE OXYGENASE"/>
    <property type="match status" value="1"/>
</dbReference>
<dbReference type="InterPro" id="IPR030809">
    <property type="entry name" value="EgtB_signatur"/>
</dbReference>